<name>A0A2K3CZ83_CHLRE</name>
<dbReference type="Proteomes" id="UP000006906">
    <property type="component" value="Chromosome 13"/>
</dbReference>
<dbReference type="EMBL" id="CM008974">
    <property type="protein sequence ID" value="PNW73588.1"/>
    <property type="molecule type" value="Genomic_DNA"/>
</dbReference>
<dbReference type="GeneID" id="66055896"/>
<dbReference type="OrthoDB" id="10543012at2759"/>
<feature type="compositionally biased region" description="Low complexity" evidence="1">
    <location>
        <begin position="65"/>
        <end position="77"/>
    </location>
</feature>
<feature type="region of interest" description="Disordered" evidence="1">
    <location>
        <begin position="1"/>
        <end position="117"/>
    </location>
</feature>
<sequence length="183" mass="17831">MDRTNPAISNPADTASTHPHTAVAEMAPLPSPAGAAPAAPVPAACPGGAVSGRGDITAGHGGGTAAALGQLPSRGPSQSGGGGGGCGGGGQLLPSRGPSQSGLPPSPALSPRRQQWSFEEHQAAIDAALPLSPGRSNAGRAAVARSVGCGLPGMLSGCTPDAEMDEPALEEIMDECEFRAART</sequence>
<accession>A0A2K3CZ83</accession>
<feature type="compositionally biased region" description="Gly residues" evidence="1">
    <location>
        <begin position="78"/>
        <end position="91"/>
    </location>
</feature>
<dbReference type="AlphaFoldDB" id="A0A2K3CZ83"/>
<keyword evidence="3" id="KW-1185">Reference proteome</keyword>
<dbReference type="InParanoid" id="A0A2K3CZ83"/>
<evidence type="ECO:0000256" key="1">
    <source>
        <dbReference type="SAM" id="MobiDB-lite"/>
    </source>
</evidence>
<dbReference type="RefSeq" id="XP_042917224.1">
    <property type="nucleotide sequence ID" value="XM_043069249.1"/>
</dbReference>
<proteinExistence type="predicted"/>
<dbReference type="Gramene" id="PNW73588">
    <property type="protein sequence ID" value="PNW73588"/>
    <property type="gene ID" value="CHLRE_13g565083v5"/>
</dbReference>
<dbReference type="KEGG" id="cre:CHLRE_13g565083v5"/>
<organism evidence="2 3">
    <name type="scientific">Chlamydomonas reinhardtii</name>
    <name type="common">Chlamydomonas smithii</name>
    <dbReference type="NCBI Taxonomy" id="3055"/>
    <lineage>
        <taxon>Eukaryota</taxon>
        <taxon>Viridiplantae</taxon>
        <taxon>Chlorophyta</taxon>
        <taxon>core chlorophytes</taxon>
        <taxon>Chlorophyceae</taxon>
        <taxon>CS clade</taxon>
        <taxon>Chlamydomonadales</taxon>
        <taxon>Chlamydomonadaceae</taxon>
        <taxon>Chlamydomonas</taxon>
    </lineage>
</organism>
<evidence type="ECO:0000313" key="3">
    <source>
        <dbReference type="Proteomes" id="UP000006906"/>
    </source>
</evidence>
<reference evidence="2 3" key="1">
    <citation type="journal article" date="2007" name="Science">
        <title>The Chlamydomonas genome reveals the evolution of key animal and plant functions.</title>
        <authorList>
            <person name="Merchant S.S."/>
            <person name="Prochnik S.E."/>
            <person name="Vallon O."/>
            <person name="Harris E.H."/>
            <person name="Karpowicz S.J."/>
            <person name="Witman G.B."/>
            <person name="Terry A."/>
            <person name="Salamov A."/>
            <person name="Fritz-Laylin L.K."/>
            <person name="Marechal-Drouard L."/>
            <person name="Marshall W.F."/>
            <person name="Qu L.H."/>
            <person name="Nelson D.R."/>
            <person name="Sanderfoot A.A."/>
            <person name="Spalding M.H."/>
            <person name="Kapitonov V.V."/>
            <person name="Ren Q."/>
            <person name="Ferris P."/>
            <person name="Lindquist E."/>
            <person name="Shapiro H."/>
            <person name="Lucas S.M."/>
            <person name="Grimwood J."/>
            <person name="Schmutz J."/>
            <person name="Cardol P."/>
            <person name="Cerutti H."/>
            <person name="Chanfreau G."/>
            <person name="Chen C.L."/>
            <person name="Cognat V."/>
            <person name="Croft M.T."/>
            <person name="Dent R."/>
            <person name="Dutcher S."/>
            <person name="Fernandez E."/>
            <person name="Fukuzawa H."/>
            <person name="Gonzalez-Ballester D."/>
            <person name="Gonzalez-Halphen D."/>
            <person name="Hallmann A."/>
            <person name="Hanikenne M."/>
            <person name="Hippler M."/>
            <person name="Inwood W."/>
            <person name="Jabbari K."/>
            <person name="Kalanon M."/>
            <person name="Kuras R."/>
            <person name="Lefebvre P.A."/>
            <person name="Lemaire S.D."/>
            <person name="Lobanov A.V."/>
            <person name="Lohr M."/>
            <person name="Manuell A."/>
            <person name="Meier I."/>
            <person name="Mets L."/>
            <person name="Mittag M."/>
            <person name="Mittelmeier T."/>
            <person name="Moroney J.V."/>
            <person name="Moseley J."/>
            <person name="Napoli C."/>
            <person name="Nedelcu A.M."/>
            <person name="Niyogi K."/>
            <person name="Novoselov S.V."/>
            <person name="Paulsen I.T."/>
            <person name="Pazour G."/>
            <person name="Purton S."/>
            <person name="Ral J.P."/>
            <person name="Riano-Pachon D.M."/>
            <person name="Riekhof W."/>
            <person name="Rymarquis L."/>
            <person name="Schroda M."/>
            <person name="Stern D."/>
            <person name="Umen J."/>
            <person name="Willows R."/>
            <person name="Wilson N."/>
            <person name="Zimmer S.L."/>
            <person name="Allmer J."/>
            <person name="Balk J."/>
            <person name="Bisova K."/>
            <person name="Chen C.J."/>
            <person name="Elias M."/>
            <person name="Gendler K."/>
            <person name="Hauser C."/>
            <person name="Lamb M.R."/>
            <person name="Ledford H."/>
            <person name="Long J.C."/>
            <person name="Minagawa J."/>
            <person name="Page M.D."/>
            <person name="Pan J."/>
            <person name="Pootakham W."/>
            <person name="Roje S."/>
            <person name="Rose A."/>
            <person name="Stahlberg E."/>
            <person name="Terauchi A.M."/>
            <person name="Yang P."/>
            <person name="Ball S."/>
            <person name="Bowler C."/>
            <person name="Dieckmann C.L."/>
            <person name="Gladyshev V.N."/>
            <person name="Green P."/>
            <person name="Jorgensen R."/>
            <person name="Mayfield S."/>
            <person name="Mueller-Roeber B."/>
            <person name="Rajamani S."/>
            <person name="Sayre R.T."/>
            <person name="Brokstein P."/>
            <person name="Dubchak I."/>
            <person name="Goodstein D."/>
            <person name="Hornick L."/>
            <person name="Huang Y.W."/>
            <person name="Jhaveri J."/>
            <person name="Luo Y."/>
            <person name="Martinez D."/>
            <person name="Ngau W.C."/>
            <person name="Otillar B."/>
            <person name="Poliakov A."/>
            <person name="Porter A."/>
            <person name="Szajkowski L."/>
            <person name="Werner G."/>
            <person name="Zhou K."/>
            <person name="Grigoriev I.V."/>
            <person name="Rokhsar D.S."/>
            <person name="Grossman A.R."/>
        </authorList>
    </citation>
    <scope>NUCLEOTIDE SEQUENCE [LARGE SCALE GENOMIC DNA]</scope>
    <source>
        <strain evidence="3">CC-503</strain>
    </source>
</reference>
<gene>
    <name evidence="2" type="ORF">CHLRE_13g565083v5</name>
</gene>
<evidence type="ECO:0000313" key="2">
    <source>
        <dbReference type="EMBL" id="PNW73588.1"/>
    </source>
</evidence>
<feature type="compositionally biased region" description="Low complexity" evidence="1">
    <location>
        <begin position="32"/>
        <end position="58"/>
    </location>
</feature>
<feature type="compositionally biased region" description="Polar residues" evidence="1">
    <location>
        <begin position="1"/>
        <end position="19"/>
    </location>
</feature>
<protein>
    <submittedName>
        <fullName evidence="2">Uncharacterized protein</fullName>
    </submittedName>
</protein>